<evidence type="ECO:0008006" key="3">
    <source>
        <dbReference type="Google" id="ProtNLM"/>
    </source>
</evidence>
<dbReference type="InterPro" id="IPR029063">
    <property type="entry name" value="SAM-dependent_MTases_sf"/>
</dbReference>
<dbReference type="AlphaFoldDB" id="A0A8J2SLK9"/>
<dbReference type="Proteomes" id="UP000789595">
    <property type="component" value="Unassembled WGS sequence"/>
</dbReference>
<dbReference type="Gene3D" id="3.40.50.150">
    <property type="entry name" value="Vaccinia Virus protein VP39"/>
    <property type="match status" value="1"/>
</dbReference>
<reference evidence="1" key="1">
    <citation type="submission" date="2021-11" db="EMBL/GenBank/DDBJ databases">
        <authorList>
            <consortium name="Genoscope - CEA"/>
            <person name="William W."/>
        </authorList>
    </citation>
    <scope>NUCLEOTIDE SEQUENCE</scope>
</reference>
<proteinExistence type="predicted"/>
<keyword evidence="2" id="KW-1185">Reference proteome</keyword>
<name>A0A8J2SLK9_9STRA</name>
<evidence type="ECO:0000313" key="1">
    <source>
        <dbReference type="EMBL" id="CAH0370006.1"/>
    </source>
</evidence>
<dbReference type="InterPro" id="IPR019410">
    <property type="entry name" value="Methyltransf_16"/>
</dbReference>
<organism evidence="1 2">
    <name type="scientific">Pelagomonas calceolata</name>
    <dbReference type="NCBI Taxonomy" id="35677"/>
    <lineage>
        <taxon>Eukaryota</taxon>
        <taxon>Sar</taxon>
        <taxon>Stramenopiles</taxon>
        <taxon>Ochrophyta</taxon>
        <taxon>Pelagophyceae</taxon>
        <taxon>Pelagomonadales</taxon>
        <taxon>Pelagomonadaceae</taxon>
        <taxon>Pelagomonas</taxon>
    </lineage>
</organism>
<dbReference type="Pfam" id="PF10294">
    <property type="entry name" value="Methyltransf_16"/>
    <property type="match status" value="1"/>
</dbReference>
<dbReference type="EMBL" id="CAKKNE010000002">
    <property type="protein sequence ID" value="CAH0370006.1"/>
    <property type="molecule type" value="Genomic_DNA"/>
</dbReference>
<evidence type="ECO:0000313" key="2">
    <source>
        <dbReference type="Proteomes" id="UP000789595"/>
    </source>
</evidence>
<gene>
    <name evidence="1" type="ORF">PECAL_2P31540</name>
</gene>
<comment type="caution">
    <text evidence="1">The sequence shown here is derived from an EMBL/GenBank/DDBJ whole genome shotgun (WGS) entry which is preliminary data.</text>
</comment>
<dbReference type="SUPFAM" id="SSF53335">
    <property type="entry name" value="S-adenosyl-L-methionine-dependent methyltransferases"/>
    <property type="match status" value="1"/>
</dbReference>
<accession>A0A8J2SLK9</accession>
<dbReference type="PANTHER" id="PTHR14614">
    <property type="entry name" value="HEPATOCELLULAR CARCINOMA-ASSOCIATED ANTIGEN"/>
    <property type="match status" value="1"/>
</dbReference>
<dbReference type="CDD" id="cd02440">
    <property type="entry name" value="AdoMet_MTases"/>
    <property type="match status" value="1"/>
</dbReference>
<sequence length="233" mass="24696">MTAHEEARATTSLVVYEPPAVLNVQQAERRYELPRTGAVFVRQAWGSGDTGAAQWPAGVELAKLIDSEGPERWRGKRVLEISAGGGAVVAIALMRAGATVVATDADAEALKLHEENARANIEPDVFASRYRGALVLRWGDDPAAAISALGGSPDVVVASDVAYPGTRDAWPAFARTLVAVGAGARMLYGHASRYEAVDRRFFRVLREGGVRAERVVDKGSVAGVGLFELVVGS</sequence>
<protein>
    <recommendedName>
        <fullName evidence="3">Calmodulin-lysine N-methyltransferase</fullName>
    </recommendedName>
</protein>